<keyword evidence="3" id="KW-1185">Reference proteome</keyword>
<sequence length="211" mass="22766">MNESARPPGSRGGDGFAGRVAVLIAVLATLGTLFAFLGTSSHNDASLYKTQAAMEKTSAANAWSHYQAKSSRQNLAELAATLPGVDGMRYRDEAERYREEKDVIRKEAERWEAASGESNRRSDEALHRQRQWAAASVAQQIAISLAAVTLLARRTWLLTLTGAVAAFGITLGLFAFMHGNVTALSPIPLIGALVAALLTEGIRRAGRRMDR</sequence>
<comment type="caution">
    <text evidence="2">The sequence shown here is derived from an EMBL/GenBank/DDBJ whole genome shotgun (WGS) entry which is preliminary data.</text>
</comment>
<reference evidence="2" key="1">
    <citation type="submission" date="2014-10" db="EMBL/GenBank/DDBJ databases">
        <title>Massilia sp. genome.</title>
        <authorList>
            <person name="Xu B."/>
            <person name="Dai L."/>
            <person name="Huang Z."/>
        </authorList>
    </citation>
    <scope>NUCLEOTIDE SEQUENCE [LARGE SCALE GENOMIC DNA]</scope>
    <source>
        <strain evidence="2">CFS-1</strain>
    </source>
</reference>
<dbReference type="Proteomes" id="UP000283254">
    <property type="component" value="Unassembled WGS sequence"/>
</dbReference>
<dbReference type="EMBL" id="JSAB01000032">
    <property type="protein sequence ID" value="RNF32047.1"/>
    <property type="molecule type" value="Genomic_DNA"/>
</dbReference>
<dbReference type="Pfam" id="PF14235">
    <property type="entry name" value="DUF4337"/>
    <property type="match status" value="1"/>
</dbReference>
<dbReference type="AlphaFoldDB" id="A0A422QPV9"/>
<accession>A0A422QPV9</accession>
<protein>
    <submittedName>
        <fullName evidence="2">Membrane protein</fullName>
    </submittedName>
</protein>
<organism evidence="2 3">
    <name type="scientific">Massilia aurea</name>
    <dbReference type="NCBI Taxonomy" id="373040"/>
    <lineage>
        <taxon>Bacteria</taxon>
        <taxon>Pseudomonadati</taxon>
        <taxon>Pseudomonadota</taxon>
        <taxon>Betaproteobacteria</taxon>
        <taxon>Burkholderiales</taxon>
        <taxon>Oxalobacteraceae</taxon>
        <taxon>Telluria group</taxon>
        <taxon>Massilia</taxon>
    </lineage>
</organism>
<feature type="transmembrane region" description="Helical" evidence="1">
    <location>
        <begin position="156"/>
        <end position="177"/>
    </location>
</feature>
<name>A0A422QPV9_9BURK</name>
<dbReference type="RefSeq" id="WP_123068239.1">
    <property type="nucleotide sequence ID" value="NZ_JSAB01000032.1"/>
</dbReference>
<dbReference type="OrthoDB" id="9806096at2"/>
<keyword evidence="1" id="KW-0812">Transmembrane</keyword>
<evidence type="ECO:0000313" key="3">
    <source>
        <dbReference type="Proteomes" id="UP000283254"/>
    </source>
</evidence>
<keyword evidence="1" id="KW-1133">Transmembrane helix</keyword>
<gene>
    <name evidence="2" type="ORF">NM04_03925</name>
</gene>
<dbReference type="InterPro" id="IPR025570">
    <property type="entry name" value="DUF4337"/>
</dbReference>
<feature type="transmembrane region" description="Helical" evidence="1">
    <location>
        <begin position="20"/>
        <end position="39"/>
    </location>
</feature>
<evidence type="ECO:0000256" key="1">
    <source>
        <dbReference type="SAM" id="Phobius"/>
    </source>
</evidence>
<proteinExistence type="predicted"/>
<keyword evidence="1" id="KW-0472">Membrane</keyword>
<feature type="transmembrane region" description="Helical" evidence="1">
    <location>
        <begin position="183"/>
        <end position="202"/>
    </location>
</feature>
<evidence type="ECO:0000313" key="2">
    <source>
        <dbReference type="EMBL" id="RNF32047.1"/>
    </source>
</evidence>